<comment type="subcellular location">
    <subcellularLocation>
        <location evidence="1">Cell membrane</location>
        <topology evidence="1">Single-pass type I membrane protein</topology>
    </subcellularLocation>
</comment>
<evidence type="ECO:0000256" key="5">
    <source>
        <dbReference type="ARBA" id="ARBA00022692"/>
    </source>
</evidence>
<keyword evidence="8 11" id="KW-0472">Membrane</keyword>
<protein>
    <submittedName>
        <fullName evidence="12">Receptor-like protein 31</fullName>
    </submittedName>
</protein>
<dbReference type="AlphaFoldDB" id="A0ABD1BVT9"/>
<keyword evidence="5 11" id="KW-0812">Transmembrane</keyword>
<evidence type="ECO:0000256" key="8">
    <source>
        <dbReference type="ARBA" id="ARBA00023136"/>
    </source>
</evidence>
<dbReference type="PRINTS" id="PR00019">
    <property type="entry name" value="LEURICHRPT"/>
</dbReference>
<dbReference type="FunFam" id="3.80.10.10:FF:000111">
    <property type="entry name" value="LRR receptor-like serine/threonine-protein kinase ERECTA"/>
    <property type="match status" value="1"/>
</dbReference>
<evidence type="ECO:0000256" key="10">
    <source>
        <dbReference type="ARBA" id="ARBA00023180"/>
    </source>
</evidence>
<keyword evidence="10" id="KW-0325">Glycoprotein</keyword>
<evidence type="ECO:0000256" key="9">
    <source>
        <dbReference type="ARBA" id="ARBA00023170"/>
    </source>
</evidence>
<feature type="transmembrane region" description="Helical" evidence="11">
    <location>
        <begin position="193"/>
        <end position="215"/>
    </location>
</feature>
<keyword evidence="9" id="KW-0675">Receptor</keyword>
<dbReference type="GO" id="GO:0005886">
    <property type="term" value="C:plasma membrane"/>
    <property type="evidence" value="ECO:0007669"/>
    <property type="project" value="UniProtKB-SubCell"/>
</dbReference>
<comment type="similarity">
    <text evidence="2">Belongs to the RLP family.</text>
</comment>
<keyword evidence="13" id="KW-1185">Reference proteome</keyword>
<evidence type="ECO:0000256" key="11">
    <source>
        <dbReference type="SAM" id="Phobius"/>
    </source>
</evidence>
<dbReference type="PANTHER" id="PTHR27004:SF454">
    <property type="entry name" value="RECEPTOR-LIKE PROTEIN 30"/>
    <property type="match status" value="1"/>
</dbReference>
<evidence type="ECO:0000256" key="4">
    <source>
        <dbReference type="ARBA" id="ARBA00022614"/>
    </source>
</evidence>
<accession>A0ABD1BVT9</accession>
<proteinExistence type="inferred from homology"/>
<name>A0ABD1BVT9_CARAN</name>
<evidence type="ECO:0000256" key="6">
    <source>
        <dbReference type="ARBA" id="ARBA00022737"/>
    </source>
</evidence>
<evidence type="ECO:0000256" key="3">
    <source>
        <dbReference type="ARBA" id="ARBA00022475"/>
    </source>
</evidence>
<evidence type="ECO:0000256" key="7">
    <source>
        <dbReference type="ARBA" id="ARBA00022989"/>
    </source>
</evidence>
<gene>
    <name evidence="12" type="ORF">V5N11_002174</name>
</gene>
<evidence type="ECO:0000313" key="13">
    <source>
        <dbReference type="Proteomes" id="UP001558713"/>
    </source>
</evidence>
<keyword evidence="4" id="KW-0433">Leucine-rich repeat</keyword>
<dbReference type="Proteomes" id="UP001558713">
    <property type="component" value="Unassembled WGS sequence"/>
</dbReference>
<organism evidence="12 13">
    <name type="scientific">Cardamine amara subsp. amara</name>
    <dbReference type="NCBI Taxonomy" id="228776"/>
    <lineage>
        <taxon>Eukaryota</taxon>
        <taxon>Viridiplantae</taxon>
        <taxon>Streptophyta</taxon>
        <taxon>Embryophyta</taxon>
        <taxon>Tracheophyta</taxon>
        <taxon>Spermatophyta</taxon>
        <taxon>Magnoliopsida</taxon>
        <taxon>eudicotyledons</taxon>
        <taxon>Gunneridae</taxon>
        <taxon>Pentapetalae</taxon>
        <taxon>rosids</taxon>
        <taxon>malvids</taxon>
        <taxon>Brassicales</taxon>
        <taxon>Brassicaceae</taxon>
        <taxon>Cardamineae</taxon>
        <taxon>Cardamine</taxon>
    </lineage>
</organism>
<evidence type="ECO:0000313" key="12">
    <source>
        <dbReference type="EMBL" id="KAL1221333.1"/>
    </source>
</evidence>
<keyword evidence="3" id="KW-1003">Cell membrane</keyword>
<evidence type="ECO:0000256" key="1">
    <source>
        <dbReference type="ARBA" id="ARBA00004251"/>
    </source>
</evidence>
<dbReference type="PANTHER" id="PTHR27004">
    <property type="entry name" value="RECEPTOR-LIKE PROTEIN 12 ISOFORM X1"/>
    <property type="match status" value="1"/>
</dbReference>
<keyword evidence="6" id="KW-0677">Repeat</keyword>
<dbReference type="EMBL" id="JBANAX010000130">
    <property type="protein sequence ID" value="KAL1221333.1"/>
    <property type="molecule type" value="Genomic_DNA"/>
</dbReference>
<dbReference type="SUPFAM" id="SSF52058">
    <property type="entry name" value="L domain-like"/>
    <property type="match status" value="1"/>
</dbReference>
<sequence length="239" mass="27193">MKTTLDTEYVDTYMEDYISMNDFYIDLGQSLYPNSMAMVHKGVATEFERIRTDFRAIDFSENRFCGKIPESIGLLKGLLLLNLSNNAFKGDIPQSLANLTALEELDLSRNQLSGQIPRDLGILSFLSIMDFSHNNLEGPIPRGTQFQCQNCSSFTYNPRLYGLDEICGITHVPNLRPQEPEEFSEPKEQVINWIAAAIAYGPGVFCGLVIGHIFVSHKPEWFMENFRRNKPRVVIRSAR</sequence>
<dbReference type="InterPro" id="IPR032675">
    <property type="entry name" value="LRR_dom_sf"/>
</dbReference>
<keyword evidence="7 11" id="KW-1133">Transmembrane helix</keyword>
<dbReference type="Gene3D" id="3.80.10.10">
    <property type="entry name" value="Ribonuclease Inhibitor"/>
    <property type="match status" value="1"/>
</dbReference>
<dbReference type="Pfam" id="PF13855">
    <property type="entry name" value="LRR_8"/>
    <property type="match status" value="1"/>
</dbReference>
<reference evidence="12 13" key="1">
    <citation type="submission" date="2024-04" db="EMBL/GenBank/DDBJ databases">
        <title>Genome assembly C_amara_ONT_v2.</title>
        <authorList>
            <person name="Yant L."/>
            <person name="Moore C."/>
            <person name="Slenker M."/>
        </authorList>
    </citation>
    <scope>NUCLEOTIDE SEQUENCE [LARGE SCALE GENOMIC DNA]</scope>
    <source>
        <tissue evidence="12">Leaf</tissue>
    </source>
</reference>
<comment type="caution">
    <text evidence="12">The sequence shown here is derived from an EMBL/GenBank/DDBJ whole genome shotgun (WGS) entry which is preliminary data.</text>
</comment>
<evidence type="ECO:0000256" key="2">
    <source>
        <dbReference type="ARBA" id="ARBA00009592"/>
    </source>
</evidence>
<dbReference type="InterPro" id="IPR001611">
    <property type="entry name" value="Leu-rich_rpt"/>
</dbReference>